<evidence type="ECO:0000313" key="2">
    <source>
        <dbReference type="Proteomes" id="UP000606396"/>
    </source>
</evidence>
<accession>A0ABR8HAA9</accession>
<protein>
    <submittedName>
        <fullName evidence="1">Uncharacterized protein</fullName>
    </submittedName>
</protein>
<sequence>MSIDSLEHYTFTLQSLRNYTFTVSMSYGYDQQGRNWKEPELTSMRKEGLIVKEYAEKTVFFENILLGYIQECLDGTWSAHSPYNALSVGDMEISGFIDEFYAVRYLHQVIKANYPDEIGNFPCLPWELENP</sequence>
<organism evidence="1 2">
    <name type="scientific">Nostoc punctiforme FACHB-252</name>
    <dbReference type="NCBI Taxonomy" id="1357509"/>
    <lineage>
        <taxon>Bacteria</taxon>
        <taxon>Bacillati</taxon>
        <taxon>Cyanobacteriota</taxon>
        <taxon>Cyanophyceae</taxon>
        <taxon>Nostocales</taxon>
        <taxon>Nostocaceae</taxon>
        <taxon>Nostoc</taxon>
    </lineage>
</organism>
<gene>
    <name evidence="1" type="ORF">H6G94_14895</name>
</gene>
<dbReference type="EMBL" id="JACJTC010000010">
    <property type="protein sequence ID" value="MBD2612551.1"/>
    <property type="molecule type" value="Genomic_DNA"/>
</dbReference>
<keyword evidence="2" id="KW-1185">Reference proteome</keyword>
<dbReference type="RefSeq" id="WP_146110885.1">
    <property type="nucleotide sequence ID" value="NZ_JACJTC010000010.1"/>
</dbReference>
<reference evidence="1 2" key="1">
    <citation type="journal article" date="2020" name="ISME J.">
        <title>Comparative genomics reveals insights into cyanobacterial evolution and habitat adaptation.</title>
        <authorList>
            <person name="Chen M.Y."/>
            <person name="Teng W.K."/>
            <person name="Zhao L."/>
            <person name="Hu C.X."/>
            <person name="Zhou Y.K."/>
            <person name="Han B.P."/>
            <person name="Song L.R."/>
            <person name="Shu W.S."/>
        </authorList>
    </citation>
    <scope>NUCLEOTIDE SEQUENCE [LARGE SCALE GENOMIC DNA]</scope>
    <source>
        <strain evidence="1 2">FACHB-252</strain>
    </source>
</reference>
<proteinExistence type="predicted"/>
<evidence type="ECO:0000313" key="1">
    <source>
        <dbReference type="EMBL" id="MBD2612551.1"/>
    </source>
</evidence>
<dbReference type="Proteomes" id="UP000606396">
    <property type="component" value="Unassembled WGS sequence"/>
</dbReference>
<comment type="caution">
    <text evidence="1">The sequence shown here is derived from an EMBL/GenBank/DDBJ whole genome shotgun (WGS) entry which is preliminary data.</text>
</comment>
<name>A0ABR8HAA9_NOSPU</name>